<dbReference type="AlphaFoldDB" id="A0A8H5LPX6"/>
<feature type="domain" description="O-methyltransferase C-terminal" evidence="4">
    <location>
        <begin position="190"/>
        <end position="363"/>
    </location>
</feature>
<organism evidence="6 7">
    <name type="scientific">Collybiopsis confluens</name>
    <dbReference type="NCBI Taxonomy" id="2823264"/>
    <lineage>
        <taxon>Eukaryota</taxon>
        <taxon>Fungi</taxon>
        <taxon>Dikarya</taxon>
        <taxon>Basidiomycota</taxon>
        <taxon>Agaricomycotina</taxon>
        <taxon>Agaricomycetes</taxon>
        <taxon>Agaricomycetidae</taxon>
        <taxon>Agaricales</taxon>
        <taxon>Marasmiineae</taxon>
        <taxon>Omphalotaceae</taxon>
        <taxon>Collybiopsis</taxon>
    </lineage>
</organism>
<accession>A0A8H5LPX6</accession>
<evidence type="ECO:0000313" key="7">
    <source>
        <dbReference type="Proteomes" id="UP000518752"/>
    </source>
</evidence>
<dbReference type="PANTHER" id="PTHR43712">
    <property type="entry name" value="PUTATIVE (AFU_ORTHOLOGUE AFUA_4G14580)-RELATED"/>
    <property type="match status" value="1"/>
</dbReference>
<dbReference type="Pfam" id="PF00891">
    <property type="entry name" value="Methyltransf_2"/>
    <property type="match status" value="1"/>
</dbReference>
<proteinExistence type="predicted"/>
<keyword evidence="3" id="KW-0949">S-adenosyl-L-methionine</keyword>
<name>A0A8H5LPX6_9AGAR</name>
<evidence type="ECO:0000256" key="2">
    <source>
        <dbReference type="ARBA" id="ARBA00022679"/>
    </source>
</evidence>
<dbReference type="Pfam" id="PF08100">
    <property type="entry name" value="Dimerisation"/>
    <property type="match status" value="1"/>
</dbReference>
<dbReference type="EMBL" id="JAACJN010000174">
    <property type="protein sequence ID" value="KAF5365123.1"/>
    <property type="molecule type" value="Genomic_DNA"/>
</dbReference>
<evidence type="ECO:0000259" key="5">
    <source>
        <dbReference type="Pfam" id="PF08100"/>
    </source>
</evidence>
<keyword evidence="2" id="KW-0808">Transferase</keyword>
<dbReference type="Gene3D" id="3.40.50.150">
    <property type="entry name" value="Vaccinia Virus protein VP39"/>
    <property type="match status" value="1"/>
</dbReference>
<dbReference type="GO" id="GO:0046983">
    <property type="term" value="F:protein dimerization activity"/>
    <property type="evidence" value="ECO:0007669"/>
    <property type="project" value="InterPro"/>
</dbReference>
<evidence type="ECO:0000313" key="6">
    <source>
        <dbReference type="EMBL" id="KAF5365123.1"/>
    </source>
</evidence>
<dbReference type="PROSITE" id="PS51683">
    <property type="entry name" value="SAM_OMT_II"/>
    <property type="match status" value="1"/>
</dbReference>
<evidence type="ECO:0000256" key="3">
    <source>
        <dbReference type="ARBA" id="ARBA00022691"/>
    </source>
</evidence>
<dbReference type="InterPro" id="IPR016461">
    <property type="entry name" value="COMT-like"/>
</dbReference>
<gene>
    <name evidence="6" type="ORF">D9757_012620</name>
</gene>
<dbReference type="Gene3D" id="1.10.10.10">
    <property type="entry name" value="Winged helix-like DNA-binding domain superfamily/Winged helix DNA-binding domain"/>
    <property type="match status" value="1"/>
</dbReference>
<reference evidence="6 7" key="1">
    <citation type="journal article" date="2020" name="ISME J.">
        <title>Uncovering the hidden diversity of litter-decomposition mechanisms in mushroom-forming fungi.</title>
        <authorList>
            <person name="Floudas D."/>
            <person name="Bentzer J."/>
            <person name="Ahren D."/>
            <person name="Johansson T."/>
            <person name="Persson P."/>
            <person name="Tunlid A."/>
        </authorList>
    </citation>
    <scope>NUCLEOTIDE SEQUENCE [LARGE SCALE GENOMIC DNA]</scope>
    <source>
        <strain evidence="6 7">CBS 406.79</strain>
    </source>
</reference>
<comment type="caution">
    <text evidence="6">The sequence shown here is derived from an EMBL/GenBank/DDBJ whole genome shotgun (WGS) entry which is preliminary data.</text>
</comment>
<feature type="domain" description="O-methyltransferase dimerisation" evidence="5">
    <location>
        <begin position="90"/>
        <end position="161"/>
    </location>
</feature>
<dbReference type="PANTHER" id="PTHR43712:SF2">
    <property type="entry name" value="O-METHYLTRANSFERASE CICE"/>
    <property type="match status" value="1"/>
</dbReference>
<dbReference type="InterPro" id="IPR036390">
    <property type="entry name" value="WH_DNA-bd_sf"/>
</dbReference>
<keyword evidence="7" id="KW-1185">Reference proteome</keyword>
<dbReference type="InterPro" id="IPR029063">
    <property type="entry name" value="SAM-dependent_MTases_sf"/>
</dbReference>
<evidence type="ECO:0008006" key="8">
    <source>
        <dbReference type="Google" id="ProtNLM"/>
    </source>
</evidence>
<dbReference type="InterPro" id="IPR012967">
    <property type="entry name" value="COMT_dimerisation"/>
</dbReference>
<dbReference type="GO" id="GO:0008171">
    <property type="term" value="F:O-methyltransferase activity"/>
    <property type="evidence" value="ECO:0007669"/>
    <property type="project" value="InterPro"/>
</dbReference>
<dbReference type="SUPFAM" id="SSF53335">
    <property type="entry name" value="S-adenosyl-L-methionine-dependent methyltransferases"/>
    <property type="match status" value="1"/>
</dbReference>
<evidence type="ECO:0000256" key="1">
    <source>
        <dbReference type="ARBA" id="ARBA00022603"/>
    </source>
</evidence>
<dbReference type="InterPro" id="IPR036388">
    <property type="entry name" value="WH-like_DNA-bd_sf"/>
</dbReference>
<protein>
    <recommendedName>
        <fullName evidence="8">S-adenosyl-L-methionine-dependent methyltransferase</fullName>
    </recommendedName>
</protein>
<dbReference type="GO" id="GO:0032259">
    <property type="term" value="P:methylation"/>
    <property type="evidence" value="ECO:0007669"/>
    <property type="project" value="UniProtKB-KW"/>
</dbReference>
<dbReference type="OrthoDB" id="1606438at2759"/>
<dbReference type="InterPro" id="IPR001077">
    <property type="entry name" value="COMT_C"/>
</dbReference>
<dbReference type="SUPFAM" id="SSF46785">
    <property type="entry name" value="Winged helix' DNA-binding domain"/>
    <property type="match status" value="1"/>
</dbReference>
<evidence type="ECO:0000259" key="4">
    <source>
        <dbReference type="Pfam" id="PF00891"/>
    </source>
</evidence>
<dbReference type="Proteomes" id="UP000518752">
    <property type="component" value="Unassembled WGS sequence"/>
</dbReference>
<keyword evidence="1" id="KW-0489">Methyltransferase</keyword>
<sequence>MANLDNTHITKLKDLINGAVDDIIAEYAAIGHAVPSLDTVEPGPFLVPEAVPVRMRKAVQIIEAACAQLSCTVALPGSVLLDKALVIEEPACLQVVTEARIADLLLDKPEGLAASELADLSGLDKAKLTRILRFLATKHCFKEVAPGVFANNRLSVRLLSSDTSSIIGLITDEGLNAASYLNEFLTSRSEAENDSPFKRWSGHQLFEFYLTEQGRGRGKRFIRAMSAWGDATGKGFLSKVYPWESKPKDTTICDVGGGNGWVSMSLLKSQPHLRVILQDQPQVIEKAKELWTTELPVAIEQGKVQFTPFDFLKDAAAEGCDFYYLRNILHNWRNTDCELILKNIRKSMKPDSKLLLDEYVLMEPCRTLGGDSRDLDLAPTPLLPNYGAGRIRSYNMDILMMSLLGSQERTLNEFVALWCVIYPSIRMKFVILIGDLLILANSEKCGFEFSKLYEAGEMDLLEFTPI</sequence>